<dbReference type="PANTHER" id="PTHR20858">
    <property type="entry name" value="PHOSPHOMETHYLPYRIMIDINE KINASE"/>
    <property type="match status" value="1"/>
</dbReference>
<dbReference type="GO" id="GO:0008902">
    <property type="term" value="F:hydroxymethylpyrimidine kinase activity"/>
    <property type="evidence" value="ECO:0007669"/>
    <property type="project" value="TreeGrafter"/>
</dbReference>
<evidence type="ECO:0000313" key="2">
    <source>
        <dbReference type="EMBL" id="ETJ23222.1"/>
    </source>
</evidence>
<dbReference type="GO" id="GO:0009228">
    <property type="term" value="P:thiamine biosynthetic process"/>
    <property type="evidence" value="ECO:0007669"/>
    <property type="project" value="TreeGrafter"/>
</dbReference>
<dbReference type="AlphaFoldDB" id="W1WYC7"/>
<feature type="domain" description="Pyridoxamine kinase/Phosphomethylpyrimidine kinase" evidence="1">
    <location>
        <begin position="1"/>
        <end position="61"/>
    </location>
</feature>
<evidence type="ECO:0000259" key="1">
    <source>
        <dbReference type="Pfam" id="PF08543"/>
    </source>
</evidence>
<organism evidence="2">
    <name type="scientific">human gut metagenome</name>
    <dbReference type="NCBI Taxonomy" id="408170"/>
    <lineage>
        <taxon>unclassified sequences</taxon>
        <taxon>metagenomes</taxon>
        <taxon>organismal metagenomes</taxon>
    </lineage>
</organism>
<accession>W1WYC7</accession>
<dbReference type="SUPFAM" id="SSF53613">
    <property type="entry name" value="Ribokinase-like"/>
    <property type="match status" value="1"/>
</dbReference>
<dbReference type="InterPro" id="IPR013749">
    <property type="entry name" value="PM/HMP-P_kinase-1"/>
</dbReference>
<dbReference type="Pfam" id="PF08543">
    <property type="entry name" value="Phos_pyr_kin"/>
    <property type="match status" value="1"/>
</dbReference>
<reference evidence="2" key="1">
    <citation type="submission" date="2013-12" db="EMBL/GenBank/DDBJ databases">
        <title>A Varibaculum cambriense genome reconstructed from a premature infant gut community with otherwise low bacterial novelty that shifts toward anaerobic metabolism during the third week of life.</title>
        <authorList>
            <person name="Brown C.T."/>
            <person name="Sharon I."/>
            <person name="Thomas B.C."/>
            <person name="Castelle C.J."/>
            <person name="Morowitz M.J."/>
            <person name="Banfield J.F."/>
        </authorList>
    </citation>
    <scope>NUCLEOTIDE SEQUENCE</scope>
</reference>
<keyword evidence="2" id="KW-0418">Kinase</keyword>
<feature type="non-terminal residue" evidence="2">
    <location>
        <position position="68"/>
    </location>
</feature>
<name>W1WYC7_9ZZZZ</name>
<dbReference type="InterPro" id="IPR029056">
    <property type="entry name" value="Ribokinase-like"/>
</dbReference>
<sequence>LAELITPNLPEAEEILGVEIKTLDEMKEAAIKLMELGPKAVLVKGGHLEDDAMALIDSILDTIPILTA</sequence>
<dbReference type="EMBL" id="AZMM01018157">
    <property type="protein sequence ID" value="ETJ23222.1"/>
    <property type="molecule type" value="Genomic_DNA"/>
</dbReference>
<gene>
    <name evidence="2" type="ORF">Q604_UNBC18157G0001</name>
</gene>
<protein>
    <submittedName>
        <fullName evidence="2">Phosphomethylpyrimidine kinase</fullName>
    </submittedName>
</protein>
<dbReference type="GO" id="GO:0008972">
    <property type="term" value="F:phosphomethylpyrimidine kinase activity"/>
    <property type="evidence" value="ECO:0007669"/>
    <property type="project" value="TreeGrafter"/>
</dbReference>
<dbReference type="Gene3D" id="3.40.1190.20">
    <property type="match status" value="1"/>
</dbReference>
<feature type="non-terminal residue" evidence="2">
    <location>
        <position position="1"/>
    </location>
</feature>
<proteinExistence type="predicted"/>
<dbReference type="PANTHER" id="PTHR20858:SF17">
    <property type="entry name" value="HYDROXYMETHYLPYRIMIDINE_PHOSPHOMETHYLPYRIMIDINE KINASE THI20-RELATED"/>
    <property type="match status" value="1"/>
</dbReference>
<keyword evidence="2" id="KW-0808">Transferase</keyword>
<comment type="caution">
    <text evidence="2">The sequence shown here is derived from an EMBL/GenBank/DDBJ whole genome shotgun (WGS) entry which is preliminary data.</text>
</comment>
<dbReference type="GO" id="GO:0005829">
    <property type="term" value="C:cytosol"/>
    <property type="evidence" value="ECO:0007669"/>
    <property type="project" value="TreeGrafter"/>
</dbReference>